<sequence length="190" mass="21562">MSADEVHDPVAEEVKEPTKAEEVAKKIAERFPSASVEVKTNKWGRQRVWVRVPREDYKALMGFIKELDPEAHYSIGIEQDWGEELGFLAHLVIHYRDAPAVSLIVDVHAPKDDPVIPDISDIFPIALQFEREGMEMVGLDFEGAPDKRRLFLPEDFPEGIYPLRLDDKGISEEMVKNAGHPYLIKKGGKE</sequence>
<evidence type="ECO:0000256" key="1">
    <source>
        <dbReference type="ARBA" id="ARBA00007569"/>
    </source>
</evidence>
<dbReference type="Gene3D" id="3.30.460.80">
    <property type="entry name" value="NADH:ubiquinone oxidoreductase, 30kDa subunit"/>
    <property type="match status" value="1"/>
</dbReference>
<dbReference type="GO" id="GO:0008137">
    <property type="term" value="F:NADH dehydrogenase (ubiquinone) activity"/>
    <property type="evidence" value="ECO:0007669"/>
    <property type="project" value="InterPro"/>
</dbReference>
<dbReference type="STRING" id="53952.A0127_05345"/>
<accession>A0A142CV29</accession>
<name>A0A142CV29_9EURY</name>
<evidence type="ECO:0000313" key="4">
    <source>
        <dbReference type="Proteomes" id="UP000073604"/>
    </source>
</evidence>
<organism evidence="3 4">
    <name type="scientific">Thermococcus peptonophilus</name>
    <dbReference type="NCBI Taxonomy" id="53952"/>
    <lineage>
        <taxon>Archaea</taxon>
        <taxon>Methanobacteriati</taxon>
        <taxon>Methanobacteriota</taxon>
        <taxon>Thermococci</taxon>
        <taxon>Thermococcales</taxon>
        <taxon>Thermococcaceae</taxon>
        <taxon>Thermococcus</taxon>
    </lineage>
</organism>
<keyword evidence="4" id="KW-1185">Reference proteome</keyword>
<dbReference type="InterPro" id="IPR001268">
    <property type="entry name" value="NADH_UbQ_OxRdtase_30kDa_su"/>
</dbReference>
<reference evidence="4" key="1">
    <citation type="submission" date="2016-03" db="EMBL/GenBank/DDBJ databases">
        <authorList>
            <person name="Oger P.M."/>
        </authorList>
    </citation>
    <scope>NUCLEOTIDE SEQUENCE [LARGE SCALE GENOMIC DNA]</scope>
    <source>
        <strain evidence="4">OG-1</strain>
    </source>
</reference>
<dbReference type="Pfam" id="PF00329">
    <property type="entry name" value="Complex1_30kDa"/>
    <property type="match status" value="1"/>
</dbReference>
<dbReference type="GeneID" id="27139949"/>
<dbReference type="KEGG" id="tpep:A0127_05345"/>
<dbReference type="InterPro" id="IPR037232">
    <property type="entry name" value="NADH_quin_OxRdtase_su_C/D-like"/>
</dbReference>
<dbReference type="RefSeq" id="WP_062388899.1">
    <property type="nucleotide sequence ID" value="NZ_CP014750.1"/>
</dbReference>
<dbReference type="OrthoDB" id="43567at2157"/>
<dbReference type="EMBL" id="CP014750">
    <property type="protein sequence ID" value="AMQ18631.1"/>
    <property type="molecule type" value="Genomic_DNA"/>
</dbReference>
<dbReference type="Proteomes" id="UP000073604">
    <property type="component" value="Chromosome"/>
</dbReference>
<evidence type="ECO:0000259" key="2">
    <source>
        <dbReference type="Pfam" id="PF00329"/>
    </source>
</evidence>
<dbReference type="PANTHER" id="PTHR10884:SF14">
    <property type="entry name" value="NADH DEHYDROGENASE [UBIQUINONE] IRON-SULFUR PROTEIN 3, MITOCHONDRIAL"/>
    <property type="match status" value="1"/>
</dbReference>
<comment type="similarity">
    <text evidence="1">Belongs to the complex I 30 kDa subunit family.</text>
</comment>
<dbReference type="AlphaFoldDB" id="A0A142CV29"/>
<proteinExistence type="inferred from homology"/>
<gene>
    <name evidence="3" type="ORF">A0127_05345</name>
</gene>
<protein>
    <submittedName>
        <fullName evidence="3">Hydrogenase</fullName>
    </submittedName>
</protein>
<dbReference type="PANTHER" id="PTHR10884">
    <property type="entry name" value="NADH DEHYDROGENASE UBIQUINONE IRON-SULFUR PROTEIN 3"/>
    <property type="match status" value="1"/>
</dbReference>
<feature type="domain" description="NADH:ubiquinone oxidoreductase 30kDa subunit" evidence="2">
    <location>
        <begin position="50"/>
        <end position="168"/>
    </location>
</feature>
<dbReference type="SUPFAM" id="SSF143243">
    <property type="entry name" value="Nqo5-like"/>
    <property type="match status" value="1"/>
</dbReference>
<evidence type="ECO:0000313" key="3">
    <source>
        <dbReference type="EMBL" id="AMQ18631.1"/>
    </source>
</evidence>